<dbReference type="CDD" id="cd08422">
    <property type="entry name" value="PBP2_CrgA_like"/>
    <property type="match status" value="1"/>
</dbReference>
<dbReference type="FunFam" id="1.10.10.10:FF:000001">
    <property type="entry name" value="LysR family transcriptional regulator"/>
    <property type="match status" value="1"/>
</dbReference>
<feature type="domain" description="HTH lysR-type" evidence="5">
    <location>
        <begin position="13"/>
        <end position="63"/>
    </location>
</feature>
<accession>A0A0C6FB04</accession>
<dbReference type="SUPFAM" id="SSF53850">
    <property type="entry name" value="Periplasmic binding protein-like II"/>
    <property type="match status" value="1"/>
</dbReference>
<sequence length="310" mass="34485">MPYDGRLLAGVTVLMAVVEAGTMTRAAEALGLTQSGVGRAIQRLEVRVGVRLLDRTTRTLRLTDEGRRFWERVGPLLDGIEEAALDAAGSTRTVRGRLRVNVDPFFSRLVLSRELARFLAAHRELRLELIMRDQIGDLVADGFDMALRFGEPPVMGFFARKLLESRILTVASPAYLAAHGRPAHPRDLLDHACIDYQDPLTGRPFAWEFRRGDEVLPVRQPAQLMVSDVETMIGACCEGAGIAQVMQLGTRHILAQGRLVEIFPDWPGETFPLYAIYPSRQHRAAKVRVFTEWCLTLLGGENELDAAATR</sequence>
<reference evidence="7" key="2">
    <citation type="submission" date="2015-01" db="EMBL/GenBank/DDBJ databases">
        <title>Complete genome sequence of Methylobacterium aquaticum strain 22A.</title>
        <authorList>
            <person name="Tani A."/>
            <person name="Ogura Y."/>
            <person name="Hayashi T."/>
        </authorList>
    </citation>
    <scope>NUCLEOTIDE SEQUENCE [LARGE SCALE GENOMIC DNA]</scope>
    <source>
        <strain evidence="7">MA-22A</strain>
        <plasmid evidence="7">Plasmid pMaq22A_2p DNA</plasmid>
    </source>
</reference>
<dbReference type="KEGG" id="maqu:Maq22A_2p40670"/>
<dbReference type="Pfam" id="PF03466">
    <property type="entry name" value="LysR_substrate"/>
    <property type="match status" value="1"/>
</dbReference>
<dbReference type="PANTHER" id="PTHR30537:SF5">
    <property type="entry name" value="HTH-TYPE TRANSCRIPTIONAL ACTIVATOR TTDR-RELATED"/>
    <property type="match status" value="1"/>
</dbReference>
<dbReference type="InterPro" id="IPR058163">
    <property type="entry name" value="LysR-type_TF_proteobact-type"/>
</dbReference>
<dbReference type="InterPro" id="IPR000847">
    <property type="entry name" value="LysR_HTH_N"/>
</dbReference>
<evidence type="ECO:0000256" key="3">
    <source>
        <dbReference type="ARBA" id="ARBA00023125"/>
    </source>
</evidence>
<evidence type="ECO:0000313" key="6">
    <source>
        <dbReference type="EMBL" id="BAQ49926.1"/>
    </source>
</evidence>
<dbReference type="Gene3D" id="1.10.10.10">
    <property type="entry name" value="Winged helix-like DNA-binding domain superfamily/Winged helix DNA-binding domain"/>
    <property type="match status" value="1"/>
</dbReference>
<dbReference type="PROSITE" id="PS50931">
    <property type="entry name" value="HTH_LYSR"/>
    <property type="match status" value="1"/>
</dbReference>
<gene>
    <name evidence="6" type="primary">lysR</name>
    <name evidence="6" type="ORF">Maq22A_2p40670</name>
</gene>
<dbReference type="RefSeq" id="WP_060851039.1">
    <property type="nucleotide sequence ID" value="NZ_AP014706.1"/>
</dbReference>
<protein>
    <submittedName>
        <fullName evidence="6">LysR family transcriptional regulator</fullName>
    </submittedName>
</protein>
<dbReference type="Pfam" id="PF00126">
    <property type="entry name" value="HTH_1"/>
    <property type="match status" value="1"/>
</dbReference>
<dbReference type="Gene3D" id="3.40.190.290">
    <property type="match status" value="1"/>
</dbReference>
<evidence type="ECO:0000256" key="1">
    <source>
        <dbReference type="ARBA" id="ARBA00009437"/>
    </source>
</evidence>
<dbReference type="InterPro" id="IPR005119">
    <property type="entry name" value="LysR_subst-bd"/>
</dbReference>
<dbReference type="OrthoDB" id="9813056at2"/>
<keyword evidence="2" id="KW-0805">Transcription regulation</keyword>
<keyword evidence="6" id="KW-0614">Plasmid</keyword>
<dbReference type="PATRIC" id="fig|270351.10.peg.7057"/>
<dbReference type="PRINTS" id="PR00039">
    <property type="entry name" value="HTHLYSR"/>
</dbReference>
<dbReference type="InterPro" id="IPR036388">
    <property type="entry name" value="WH-like_DNA-bd_sf"/>
</dbReference>
<comment type="similarity">
    <text evidence="1">Belongs to the LysR transcriptional regulatory family.</text>
</comment>
<name>A0A0C6FB04_9HYPH</name>
<dbReference type="AlphaFoldDB" id="A0A0C6FB04"/>
<dbReference type="GO" id="GO:0003677">
    <property type="term" value="F:DNA binding"/>
    <property type="evidence" value="ECO:0007669"/>
    <property type="project" value="UniProtKB-KW"/>
</dbReference>
<evidence type="ECO:0000259" key="5">
    <source>
        <dbReference type="PROSITE" id="PS50931"/>
    </source>
</evidence>
<geneLocation type="plasmid" evidence="7">
    <name>pMaq22A_2p DNA</name>
</geneLocation>
<dbReference type="InterPro" id="IPR036390">
    <property type="entry name" value="WH_DNA-bd_sf"/>
</dbReference>
<evidence type="ECO:0000313" key="7">
    <source>
        <dbReference type="Proteomes" id="UP000061432"/>
    </source>
</evidence>
<dbReference type="EMBL" id="AP014706">
    <property type="protein sequence ID" value="BAQ49926.1"/>
    <property type="molecule type" value="Genomic_DNA"/>
</dbReference>
<dbReference type="PANTHER" id="PTHR30537">
    <property type="entry name" value="HTH-TYPE TRANSCRIPTIONAL REGULATOR"/>
    <property type="match status" value="1"/>
</dbReference>
<dbReference type="Proteomes" id="UP000061432">
    <property type="component" value="Plasmid pMaq22A_2p"/>
</dbReference>
<evidence type="ECO:0000256" key="4">
    <source>
        <dbReference type="ARBA" id="ARBA00023163"/>
    </source>
</evidence>
<evidence type="ECO:0000256" key="2">
    <source>
        <dbReference type="ARBA" id="ARBA00023015"/>
    </source>
</evidence>
<dbReference type="SUPFAM" id="SSF46785">
    <property type="entry name" value="Winged helix' DNA-binding domain"/>
    <property type="match status" value="1"/>
</dbReference>
<dbReference type="GO" id="GO:0003700">
    <property type="term" value="F:DNA-binding transcription factor activity"/>
    <property type="evidence" value="ECO:0007669"/>
    <property type="project" value="InterPro"/>
</dbReference>
<keyword evidence="4" id="KW-0804">Transcription</keyword>
<reference evidence="6 7" key="1">
    <citation type="journal article" date="2015" name="Genome Announc.">
        <title>Complete Genome Sequence of Methylobacterium aquaticum Strain 22A, Isolated from Racomitrium japonicum Moss.</title>
        <authorList>
            <person name="Tani A."/>
            <person name="Ogura Y."/>
            <person name="Hayashi T."/>
            <person name="Kimbara K."/>
        </authorList>
    </citation>
    <scope>NUCLEOTIDE SEQUENCE [LARGE SCALE GENOMIC DNA]</scope>
    <source>
        <strain evidence="6 7">MA-22A</strain>
        <plasmid evidence="7">Plasmid pMaq22A_2p DNA</plasmid>
    </source>
</reference>
<keyword evidence="3" id="KW-0238">DNA-binding</keyword>
<organism evidence="6 7">
    <name type="scientific">Methylobacterium aquaticum</name>
    <dbReference type="NCBI Taxonomy" id="270351"/>
    <lineage>
        <taxon>Bacteria</taxon>
        <taxon>Pseudomonadati</taxon>
        <taxon>Pseudomonadota</taxon>
        <taxon>Alphaproteobacteria</taxon>
        <taxon>Hyphomicrobiales</taxon>
        <taxon>Methylobacteriaceae</taxon>
        <taxon>Methylobacterium</taxon>
    </lineage>
</organism>
<proteinExistence type="inferred from homology"/>